<accession>A0ABR0VIP5</accession>
<dbReference type="Proteomes" id="UP001318860">
    <property type="component" value="Unassembled WGS sequence"/>
</dbReference>
<gene>
    <name evidence="1" type="ORF">DH2020_032215</name>
</gene>
<dbReference type="EMBL" id="JABTTQ020001182">
    <property type="protein sequence ID" value="KAK6134036.1"/>
    <property type="molecule type" value="Genomic_DNA"/>
</dbReference>
<name>A0ABR0VIP5_REHGL</name>
<organism evidence="1 2">
    <name type="scientific">Rehmannia glutinosa</name>
    <name type="common">Chinese foxglove</name>
    <dbReference type="NCBI Taxonomy" id="99300"/>
    <lineage>
        <taxon>Eukaryota</taxon>
        <taxon>Viridiplantae</taxon>
        <taxon>Streptophyta</taxon>
        <taxon>Embryophyta</taxon>
        <taxon>Tracheophyta</taxon>
        <taxon>Spermatophyta</taxon>
        <taxon>Magnoliopsida</taxon>
        <taxon>eudicotyledons</taxon>
        <taxon>Gunneridae</taxon>
        <taxon>Pentapetalae</taxon>
        <taxon>asterids</taxon>
        <taxon>lamiids</taxon>
        <taxon>Lamiales</taxon>
        <taxon>Orobanchaceae</taxon>
        <taxon>Rehmannieae</taxon>
        <taxon>Rehmannia</taxon>
    </lineage>
</organism>
<evidence type="ECO:0000313" key="2">
    <source>
        <dbReference type="Proteomes" id="UP001318860"/>
    </source>
</evidence>
<sequence length="277" mass="30920">MGRRNWLSRSSGFQSSAVIKTGVAPNHETFVSPRSAKMVNFPSNRRITPSCTLRARPSAPLNLGTPARVLLKSGKNSGNLIFQPGSLTLCGESSQIPSLPRKISFDATFHAIPLALSVKPQMSPIHISFSIAPSSQVWYMSQFSNPSITFDNNRRTSRLRDLIDDAPKTLSSYPSLYATEFGMGEINSFLRSTFHTGLHRYLYRLTLTSFQSSNLWRNVRSCLIAYMELMRRPQDGTCIYFDGAISLKENCAGIGIYIPGVDKVPSSRDYRKNTSRH</sequence>
<evidence type="ECO:0000313" key="1">
    <source>
        <dbReference type="EMBL" id="KAK6134036.1"/>
    </source>
</evidence>
<reference evidence="1 2" key="1">
    <citation type="journal article" date="2021" name="Comput. Struct. Biotechnol. J.">
        <title>De novo genome assembly of the potent medicinal plant Rehmannia glutinosa using nanopore technology.</title>
        <authorList>
            <person name="Ma L."/>
            <person name="Dong C."/>
            <person name="Song C."/>
            <person name="Wang X."/>
            <person name="Zheng X."/>
            <person name="Niu Y."/>
            <person name="Chen S."/>
            <person name="Feng W."/>
        </authorList>
    </citation>
    <scope>NUCLEOTIDE SEQUENCE [LARGE SCALE GENOMIC DNA]</scope>
    <source>
        <strain evidence="1">DH-2019</strain>
    </source>
</reference>
<keyword evidence="2" id="KW-1185">Reference proteome</keyword>
<protein>
    <submittedName>
        <fullName evidence="1">Uncharacterized protein</fullName>
    </submittedName>
</protein>
<comment type="caution">
    <text evidence="1">The sequence shown here is derived from an EMBL/GenBank/DDBJ whole genome shotgun (WGS) entry which is preliminary data.</text>
</comment>
<proteinExistence type="predicted"/>